<gene>
    <name evidence="4" type="ORF">J2S06_000038</name>
</gene>
<keyword evidence="2" id="KW-0067">ATP-binding</keyword>
<sequence length="292" mass="33806">MLEIKNVSKSLGKEKVLENINLTLQKGEVFGLLGRNGSGKTTLLRIIQQILLPDEGDVLFNNEPIRSHPKCKEKILYVPVRNTFFEPFTSKQLVSMMKGIYPTFDVTYANELMNRYRLPENKSYQELSTGLKKQVSLILAFASRPDVILMDEPTDGIDAVTRYDILQLMMEEVAQRETSIFITSHRLEDIERICNRVGFLDNHCLSQVMDVDEMNKEFVKIQVAYEDDVSLRIREKEIKILEHAGVFYTILLKKADEEKKAFLKSLSPRVWNELPVNLEEIFLAKFGGKRRW</sequence>
<dbReference type="InterPro" id="IPR003593">
    <property type="entry name" value="AAA+_ATPase"/>
</dbReference>
<evidence type="ECO:0000259" key="3">
    <source>
        <dbReference type="PROSITE" id="PS50893"/>
    </source>
</evidence>
<dbReference type="PANTHER" id="PTHR43158">
    <property type="entry name" value="SKFA PEPTIDE EXPORT ATP-BINDING PROTEIN SKFE"/>
    <property type="match status" value="1"/>
</dbReference>
<feature type="domain" description="ABC transporter" evidence="3">
    <location>
        <begin position="2"/>
        <end position="227"/>
    </location>
</feature>
<dbReference type="InterPro" id="IPR003439">
    <property type="entry name" value="ABC_transporter-like_ATP-bd"/>
</dbReference>
<dbReference type="Pfam" id="PF00005">
    <property type="entry name" value="ABC_tran"/>
    <property type="match status" value="1"/>
</dbReference>
<reference evidence="4 5" key="1">
    <citation type="submission" date="2023-07" db="EMBL/GenBank/DDBJ databases">
        <title>Genomic Encyclopedia of Type Strains, Phase IV (KMG-IV): sequencing the most valuable type-strain genomes for metagenomic binning, comparative biology and taxonomic classification.</title>
        <authorList>
            <person name="Goeker M."/>
        </authorList>
    </citation>
    <scope>NUCLEOTIDE SEQUENCE [LARGE SCALE GENOMIC DNA]</scope>
    <source>
        <strain evidence="4 5">DSM 19092</strain>
    </source>
</reference>
<dbReference type="EMBL" id="JAUSTR010000001">
    <property type="protein sequence ID" value="MDQ0160968.1"/>
    <property type="molecule type" value="Genomic_DNA"/>
</dbReference>
<accession>A0ABT9VJ33</accession>
<evidence type="ECO:0000313" key="5">
    <source>
        <dbReference type="Proteomes" id="UP001225646"/>
    </source>
</evidence>
<organism evidence="4 5">
    <name type="scientific">Aeribacillus alveayuensis</name>
    <dbReference type="NCBI Taxonomy" id="279215"/>
    <lineage>
        <taxon>Bacteria</taxon>
        <taxon>Bacillati</taxon>
        <taxon>Bacillota</taxon>
        <taxon>Bacilli</taxon>
        <taxon>Bacillales</taxon>
        <taxon>Bacillaceae</taxon>
        <taxon>Aeribacillus</taxon>
    </lineage>
</organism>
<dbReference type="PANTHER" id="PTHR43158:SF10">
    <property type="entry name" value="ABC TRANSPORTER ATP-BINDING PROTEIN YTRB"/>
    <property type="match status" value="1"/>
</dbReference>
<name>A0ABT9VJ33_9BACI</name>
<evidence type="ECO:0000256" key="1">
    <source>
        <dbReference type="ARBA" id="ARBA00022741"/>
    </source>
</evidence>
<proteinExistence type="predicted"/>
<dbReference type="Proteomes" id="UP001225646">
    <property type="component" value="Unassembled WGS sequence"/>
</dbReference>
<evidence type="ECO:0000256" key="2">
    <source>
        <dbReference type="ARBA" id="ARBA00022840"/>
    </source>
</evidence>
<protein>
    <submittedName>
        <fullName evidence="4">ABC-type multidrug transport system ATPase subunit</fullName>
    </submittedName>
</protein>
<dbReference type="SUPFAM" id="SSF52540">
    <property type="entry name" value="P-loop containing nucleoside triphosphate hydrolases"/>
    <property type="match status" value="1"/>
</dbReference>
<dbReference type="PROSITE" id="PS50893">
    <property type="entry name" value="ABC_TRANSPORTER_2"/>
    <property type="match status" value="1"/>
</dbReference>
<evidence type="ECO:0000313" key="4">
    <source>
        <dbReference type="EMBL" id="MDQ0160968.1"/>
    </source>
</evidence>
<comment type="caution">
    <text evidence="4">The sequence shown here is derived from an EMBL/GenBank/DDBJ whole genome shotgun (WGS) entry which is preliminary data.</text>
</comment>
<dbReference type="RefSeq" id="WP_419150902.1">
    <property type="nucleotide sequence ID" value="NZ_JAUSTR010000001.1"/>
</dbReference>
<keyword evidence="5" id="KW-1185">Reference proteome</keyword>
<dbReference type="CDD" id="cd03230">
    <property type="entry name" value="ABC_DR_subfamily_A"/>
    <property type="match status" value="1"/>
</dbReference>
<dbReference type="Gene3D" id="3.40.50.300">
    <property type="entry name" value="P-loop containing nucleotide triphosphate hydrolases"/>
    <property type="match status" value="1"/>
</dbReference>
<keyword evidence="1" id="KW-0547">Nucleotide-binding</keyword>
<dbReference type="SMART" id="SM00382">
    <property type="entry name" value="AAA"/>
    <property type="match status" value="1"/>
</dbReference>
<dbReference type="InterPro" id="IPR027417">
    <property type="entry name" value="P-loop_NTPase"/>
</dbReference>